<comment type="catalytic activity">
    <reaction evidence="3">
        <text>Random hydrolysis of (1-&gt;4)-linkages between N-acetyl-beta-D-glucosamine and D-glucuronate residues in hyaluronate.</text>
        <dbReference type="EC" id="3.2.1.35"/>
    </reaction>
</comment>
<accession>A0ABQ7PV26</accession>
<evidence type="ECO:0000256" key="3">
    <source>
        <dbReference type="RuleBase" id="RU610713"/>
    </source>
</evidence>
<dbReference type="EMBL" id="JAHIBW010000028">
    <property type="protein sequence ID" value="KAG7296776.1"/>
    <property type="molecule type" value="Genomic_DNA"/>
</dbReference>
<protein>
    <recommendedName>
        <fullName evidence="3">Hyaluronidase</fullName>
        <ecNumber evidence="3">3.2.1.35</ecNumber>
    </recommendedName>
</protein>
<name>A0ABQ7PV26_PLUXY</name>
<dbReference type="Gene3D" id="3.20.20.70">
    <property type="entry name" value="Aldolase class I"/>
    <property type="match status" value="1"/>
</dbReference>
<keyword evidence="3" id="KW-0378">Hydrolase</keyword>
<gene>
    <name evidence="5" type="ORF">JYU34_020713</name>
</gene>
<evidence type="ECO:0000256" key="2">
    <source>
        <dbReference type="ARBA" id="ARBA00023157"/>
    </source>
</evidence>
<dbReference type="SUPFAM" id="SSF51445">
    <property type="entry name" value="(Trans)glycosidases"/>
    <property type="match status" value="1"/>
</dbReference>
<proteinExistence type="inferred from homology"/>
<evidence type="ECO:0000313" key="6">
    <source>
        <dbReference type="Proteomes" id="UP000823941"/>
    </source>
</evidence>
<feature type="compositionally biased region" description="Low complexity" evidence="4">
    <location>
        <begin position="223"/>
        <end position="233"/>
    </location>
</feature>
<keyword evidence="6" id="KW-1185">Reference proteome</keyword>
<feature type="compositionally biased region" description="Basic and acidic residues" evidence="4">
    <location>
        <begin position="593"/>
        <end position="606"/>
    </location>
</feature>
<organism evidence="5 6">
    <name type="scientific">Plutella xylostella</name>
    <name type="common">Diamondback moth</name>
    <name type="synonym">Plutella maculipennis</name>
    <dbReference type="NCBI Taxonomy" id="51655"/>
    <lineage>
        <taxon>Eukaryota</taxon>
        <taxon>Metazoa</taxon>
        <taxon>Ecdysozoa</taxon>
        <taxon>Arthropoda</taxon>
        <taxon>Hexapoda</taxon>
        <taxon>Insecta</taxon>
        <taxon>Pterygota</taxon>
        <taxon>Neoptera</taxon>
        <taxon>Endopterygota</taxon>
        <taxon>Lepidoptera</taxon>
        <taxon>Glossata</taxon>
        <taxon>Ditrysia</taxon>
        <taxon>Yponomeutoidea</taxon>
        <taxon>Plutellidae</taxon>
        <taxon>Plutella</taxon>
    </lineage>
</organism>
<reference evidence="5 6" key="1">
    <citation type="submission" date="2021-06" db="EMBL/GenBank/DDBJ databases">
        <title>A haploid diamondback moth (Plutella xylostella L.) genome assembly resolves 31 chromosomes and identifies a diamide resistance mutation.</title>
        <authorList>
            <person name="Ward C.M."/>
            <person name="Perry K.D."/>
            <person name="Baker G."/>
            <person name="Powis K."/>
            <person name="Heckel D.G."/>
            <person name="Baxter S.W."/>
        </authorList>
    </citation>
    <scope>NUCLEOTIDE SEQUENCE [LARGE SCALE GENOMIC DNA]</scope>
    <source>
        <strain evidence="5 6">LV</strain>
        <tissue evidence="5">Single pupa</tissue>
    </source>
</reference>
<evidence type="ECO:0000256" key="1">
    <source>
        <dbReference type="ARBA" id="ARBA00008871"/>
    </source>
</evidence>
<feature type="region of interest" description="Disordered" evidence="4">
    <location>
        <begin position="584"/>
        <end position="606"/>
    </location>
</feature>
<dbReference type="PANTHER" id="PTHR11769:SF35">
    <property type="entry name" value="HYALURONIDASE"/>
    <property type="match status" value="1"/>
</dbReference>
<dbReference type="Proteomes" id="UP000823941">
    <property type="component" value="Chromosome 28"/>
</dbReference>
<dbReference type="InterPro" id="IPR017853">
    <property type="entry name" value="GH"/>
</dbReference>
<keyword evidence="2" id="KW-1015">Disulfide bond</keyword>
<sequence>MQATIALARRQRPRGRWGYYGFPYCFNGASAQSMEHCSKGVKEENDQTSWLWSSSQVLLPSVYSSQTLETSQLTAFIRGRVTEAARVARGTPVLPYFWYRYRDAGFLTQRDLNAALQTFYKSQAKGFIIWGSSGDVNTPEKCTKLLDYVDSILGPAIAKYAKPVMMDEGNTSDSEVMNDGTTEDPINMHNITIEPIFGSDNTTDVNDDKNSTPDAVSKNPFETTTSSIQTQSINPEPESLWVPPENYEQNIIQHVAEELAKKYGHEHDSPVIKTFEESDLLQLIVKVVLNETEHNRTSKPINNDHSEPNVMTSQAEVSTKSVANLLEFTTQNPLPNVVKSNQNIVINVTTESSDNANNFTSTTDSYISIEDKYSLENEYAENEESSSSTTESYDDTSTNTYFKNEDDATNFNVDSESVTNKININTPTEEVVKDTDDVYTTTSTDSYSSTTETYENVLEYFDNEFFMDEELDVNENNTSTTESTVITESLPTTINADTLTTDTTLSTDNYNKDDEDDPYAQFETDIDQEPFNDLKKELPSHHHRHNRMYTPIKIDITETETEITSSSNDMTEPLLSSKPTYSVWSKDKKKGLPRREESENETTDVKRSVDDTISLMGADSTIDQLLLH</sequence>
<comment type="similarity">
    <text evidence="1 3">Belongs to the glycosyl hydrolase 56 family.</text>
</comment>
<evidence type="ECO:0000313" key="5">
    <source>
        <dbReference type="EMBL" id="KAG7296776.1"/>
    </source>
</evidence>
<evidence type="ECO:0000256" key="4">
    <source>
        <dbReference type="SAM" id="MobiDB-lite"/>
    </source>
</evidence>
<feature type="compositionally biased region" description="Low complexity" evidence="4">
    <location>
        <begin position="385"/>
        <end position="401"/>
    </location>
</feature>
<feature type="region of interest" description="Disordered" evidence="4">
    <location>
        <begin position="378"/>
        <end position="414"/>
    </location>
</feature>
<dbReference type="Pfam" id="PF01630">
    <property type="entry name" value="Glyco_hydro_56"/>
    <property type="match status" value="1"/>
</dbReference>
<dbReference type="InterPro" id="IPR013785">
    <property type="entry name" value="Aldolase_TIM"/>
</dbReference>
<keyword evidence="3" id="KW-0326">Glycosidase</keyword>
<dbReference type="InterPro" id="IPR018155">
    <property type="entry name" value="Hyaluronidase"/>
</dbReference>
<feature type="region of interest" description="Disordered" evidence="4">
    <location>
        <begin position="197"/>
        <end position="237"/>
    </location>
</feature>
<dbReference type="EC" id="3.2.1.35" evidence="3"/>
<comment type="caution">
    <text evidence="5">The sequence shown here is derived from an EMBL/GenBank/DDBJ whole genome shotgun (WGS) entry which is preliminary data.</text>
</comment>
<dbReference type="PANTHER" id="PTHR11769">
    <property type="entry name" value="HYALURONIDASE"/>
    <property type="match status" value="1"/>
</dbReference>